<dbReference type="EMBL" id="CR940352">
    <property type="protein sequence ID" value="CAI75706.1"/>
    <property type="molecule type" value="Genomic_DNA"/>
</dbReference>
<keyword evidence="2" id="KW-0472">Membrane</keyword>
<gene>
    <name evidence="3" type="ORF">TA04820</name>
</gene>
<dbReference type="GeneID" id="3865299"/>
<evidence type="ECO:0000313" key="3">
    <source>
        <dbReference type="EMBL" id="CAI75706.1"/>
    </source>
</evidence>
<dbReference type="InParanoid" id="Q4UBU5"/>
<dbReference type="AlphaFoldDB" id="Q4UBU5"/>
<feature type="transmembrane region" description="Helical" evidence="2">
    <location>
        <begin position="415"/>
        <end position="435"/>
    </location>
</feature>
<name>Q4UBU5_THEAN</name>
<sequence length="676" mass="71800">MCKWGPDEPNFENPKKWTNTGQDSASGDAGKDAFFWHGFDLLIIINISLAFIFIYSVQHTLNSTGNGEFQSSGTITITVGATNFTKLNTTSPVEITSITGTIKKYEDGQPKDFKSGITETLNAGTKLEIEAKGQISTITGSDVTIKGDVTVTNQGDLRNALTLTHNDHSSTGLSGTITPKDTDSKVTINGSSINLTGTALDALKSLTKNAVTLTNGSFRSSASITVTSSDVDFKTLNVGSSGLQITKISGTIKNADGSELQRSTPLTVGDKLTLDANGTITQPQTAKNTPVKLNGTIVVTSNDQEIGSTLTFGGDPNRSGVTGSLNLDNDRGRKYVKITGTDLKIDSGAYQAIQGAADTTSSSFTIGAADPRDPGSITGAPGLKDEECFTKYWHILPPNNYTDTKLHYLTSVSPALMVLLIATIFPPMIVVILQFTDKQSDAKHSPKAYGGWGTNNLQFWHIVNVLIVIKITLVTILIYSLHYRDSQLLIKIFCYQCSCHEADKAIGYLTLTPSNSGNYNSGGSTHTITLNISSATYKTGSAATEAQSLTLGGGTNTLVLTSGGDISKGGGPHTLTRKANSLTLNLKSADSNLTPGIYNVSLKIESNINLGSTITLKKTDNPVSLGTYRISGGGTNTNTTITGAPQENDMHSSHETTNCCMFGKQNTWSTDHPNNR</sequence>
<proteinExistence type="predicted"/>
<reference evidence="3 4" key="1">
    <citation type="journal article" date="2005" name="Science">
        <title>Genome of the host-cell transforming parasite Theileria annulata compared with T. parva.</title>
        <authorList>
            <person name="Pain A."/>
            <person name="Renauld H."/>
            <person name="Berriman M."/>
            <person name="Murphy L."/>
            <person name="Yeats C.A."/>
            <person name="Weir W."/>
            <person name="Kerhornou A."/>
            <person name="Aslett M."/>
            <person name="Bishop R."/>
            <person name="Bouchier C."/>
            <person name="Cochet M."/>
            <person name="Coulson R.M.R."/>
            <person name="Cronin A."/>
            <person name="de Villiers E.P."/>
            <person name="Fraser A."/>
            <person name="Fosker N."/>
            <person name="Gardner M."/>
            <person name="Goble A."/>
            <person name="Griffiths-Jones S."/>
            <person name="Harris D.E."/>
            <person name="Katzer F."/>
            <person name="Larke N."/>
            <person name="Lord A."/>
            <person name="Maser P."/>
            <person name="McKellar S."/>
            <person name="Mooney P."/>
            <person name="Morton F."/>
            <person name="Nene V."/>
            <person name="O'Neil S."/>
            <person name="Price C."/>
            <person name="Quail M.A."/>
            <person name="Rabbinowitsch E."/>
            <person name="Rawlings N.D."/>
            <person name="Rutter S."/>
            <person name="Saunders D."/>
            <person name="Seeger K."/>
            <person name="Shah T."/>
            <person name="Squares R."/>
            <person name="Squares S."/>
            <person name="Tivey A."/>
            <person name="Walker A.R."/>
            <person name="Woodward J."/>
            <person name="Dobbelaere D.A.E."/>
            <person name="Langsley G."/>
            <person name="Rajandream M.A."/>
            <person name="McKeever D."/>
            <person name="Shiels B."/>
            <person name="Tait A."/>
            <person name="Barrell B.G."/>
            <person name="Hall N."/>
        </authorList>
    </citation>
    <scope>NUCLEOTIDE SEQUENCE [LARGE SCALE GENOMIC DNA]</scope>
    <source>
        <strain evidence="4">Ankara</strain>
    </source>
</reference>
<keyword evidence="4" id="KW-1185">Reference proteome</keyword>
<keyword evidence="2" id="KW-0812">Transmembrane</keyword>
<organism evidence="3 4">
    <name type="scientific">Theileria annulata</name>
    <dbReference type="NCBI Taxonomy" id="5874"/>
    <lineage>
        <taxon>Eukaryota</taxon>
        <taxon>Sar</taxon>
        <taxon>Alveolata</taxon>
        <taxon>Apicomplexa</taxon>
        <taxon>Aconoidasida</taxon>
        <taxon>Piroplasmida</taxon>
        <taxon>Theileriidae</taxon>
        <taxon>Theileria</taxon>
    </lineage>
</organism>
<evidence type="ECO:0000313" key="4">
    <source>
        <dbReference type="Proteomes" id="UP000001950"/>
    </source>
</evidence>
<accession>Q4UBU5</accession>
<protein>
    <submittedName>
        <fullName evidence="3">Uncharacterized protein</fullName>
    </submittedName>
</protein>
<evidence type="ECO:0000256" key="1">
    <source>
        <dbReference type="SAM" id="MobiDB-lite"/>
    </source>
</evidence>
<dbReference type="VEuPathDB" id="PiroplasmaDB:TA04820"/>
<feature type="transmembrane region" description="Helical" evidence="2">
    <location>
        <begin position="34"/>
        <end position="55"/>
    </location>
</feature>
<dbReference type="KEGG" id="tan:TA04820"/>
<feature type="transmembrane region" description="Helical" evidence="2">
    <location>
        <begin position="459"/>
        <end position="481"/>
    </location>
</feature>
<feature type="region of interest" description="Disordered" evidence="1">
    <location>
        <begin position="1"/>
        <end position="24"/>
    </location>
</feature>
<dbReference type="RefSeq" id="XP_955182.1">
    <property type="nucleotide sequence ID" value="XM_950089.1"/>
</dbReference>
<keyword evidence="2" id="KW-1133">Transmembrane helix</keyword>
<dbReference type="Proteomes" id="UP000001950">
    <property type="component" value="Chromosome 3"/>
</dbReference>
<evidence type="ECO:0000256" key="2">
    <source>
        <dbReference type="SAM" id="Phobius"/>
    </source>
</evidence>